<protein>
    <submittedName>
        <fullName evidence="1">Uncharacterized protein</fullName>
    </submittedName>
</protein>
<name>E0NJW9_9FIRM</name>
<gene>
    <name evidence="1" type="ORF">HMPREF9225_0458</name>
</gene>
<evidence type="ECO:0000313" key="2">
    <source>
        <dbReference type="Proteomes" id="UP000003280"/>
    </source>
</evidence>
<comment type="caution">
    <text evidence="1">The sequence shown here is derived from an EMBL/GenBank/DDBJ whole genome shotgun (WGS) entry which is preliminary data.</text>
</comment>
<dbReference type="AlphaFoldDB" id="E0NJW9"/>
<accession>E0NJW9</accession>
<keyword evidence="2" id="KW-1185">Reference proteome</keyword>
<dbReference type="EMBL" id="AEEH01000019">
    <property type="protein sequence ID" value="EFM25914.1"/>
    <property type="molecule type" value="Genomic_DNA"/>
</dbReference>
<dbReference type="STRING" id="862517.HMPREF9225_0458"/>
<evidence type="ECO:0000313" key="1">
    <source>
        <dbReference type="EMBL" id="EFM25914.1"/>
    </source>
</evidence>
<sequence>MRERFLFKILLKIEMIVLRNMREEILLKNLMYVPRSMKGGTKWT</sequence>
<proteinExistence type="predicted"/>
<dbReference type="HOGENOM" id="CLU_3219888_0_0_9"/>
<organism evidence="1 2">
    <name type="scientific">Peptoniphilus duerdenii ATCC BAA-1640</name>
    <dbReference type="NCBI Taxonomy" id="862517"/>
    <lineage>
        <taxon>Bacteria</taxon>
        <taxon>Bacillati</taxon>
        <taxon>Bacillota</taxon>
        <taxon>Tissierellia</taxon>
        <taxon>Tissierellales</taxon>
        <taxon>Peptoniphilaceae</taxon>
        <taxon>Peptoniphilus</taxon>
    </lineage>
</organism>
<dbReference type="Proteomes" id="UP000003280">
    <property type="component" value="Unassembled WGS sequence"/>
</dbReference>
<reference evidence="1 2" key="1">
    <citation type="submission" date="2010-07" db="EMBL/GenBank/DDBJ databases">
        <authorList>
            <person name="Muzny D."/>
            <person name="Qin X."/>
            <person name="Deng J."/>
            <person name="Jiang H."/>
            <person name="Liu Y."/>
            <person name="Qu J."/>
            <person name="Song X.-Z."/>
            <person name="Zhang L."/>
            <person name="Thornton R."/>
            <person name="Coyle M."/>
            <person name="Francisco L."/>
            <person name="Jackson L."/>
            <person name="Javaid M."/>
            <person name="Korchina V."/>
            <person name="Kovar C."/>
            <person name="Mata R."/>
            <person name="Mathew T."/>
            <person name="Ngo R."/>
            <person name="Nguyen L."/>
            <person name="Nguyen N."/>
            <person name="Okwuonu G."/>
            <person name="Ongeri F."/>
            <person name="Pham C."/>
            <person name="Simmons D."/>
            <person name="Wilczek-Boney K."/>
            <person name="Hale W."/>
            <person name="Jakkamsetti A."/>
            <person name="Pham P."/>
            <person name="Ruth R."/>
            <person name="San Lucas F."/>
            <person name="Warren J."/>
            <person name="Zhang J."/>
            <person name="Zhao Z."/>
            <person name="Zhou C."/>
            <person name="Zhu D."/>
            <person name="Lee S."/>
            <person name="Bess C."/>
            <person name="Blankenburg K."/>
            <person name="Forbes L."/>
            <person name="Fu Q."/>
            <person name="Gubbala S."/>
            <person name="Hirani K."/>
            <person name="Jayaseelan J.C."/>
            <person name="Lara F."/>
            <person name="Munidasa M."/>
            <person name="Palculict T."/>
            <person name="Patil S."/>
            <person name="Pu L.-L."/>
            <person name="Saada N."/>
            <person name="Tang L."/>
            <person name="Weissenberger G."/>
            <person name="Zhu Y."/>
            <person name="Hemphill L."/>
            <person name="Shang Y."/>
            <person name="Youmans B."/>
            <person name="Ayvaz T."/>
            <person name="Ross M."/>
            <person name="Santibanez J."/>
            <person name="Aqrawi P."/>
            <person name="Gross S."/>
            <person name="Joshi V."/>
            <person name="Fowler G."/>
            <person name="Nazareth L."/>
            <person name="Reid J."/>
            <person name="Worley K."/>
            <person name="Petrosino J."/>
            <person name="Highlander S."/>
            <person name="Gibbs R."/>
        </authorList>
    </citation>
    <scope>NUCLEOTIDE SEQUENCE [LARGE SCALE GENOMIC DNA]</scope>
    <source>
        <strain evidence="1 2">ATCC BAA-1640</strain>
    </source>
</reference>